<evidence type="ECO:0000313" key="4">
    <source>
        <dbReference type="Proteomes" id="UP001437256"/>
    </source>
</evidence>
<feature type="region of interest" description="Disordered" evidence="1">
    <location>
        <begin position="60"/>
        <end position="189"/>
    </location>
</feature>
<organism evidence="3 4">
    <name type="scientific">Marasmius tenuissimus</name>
    <dbReference type="NCBI Taxonomy" id="585030"/>
    <lineage>
        <taxon>Eukaryota</taxon>
        <taxon>Fungi</taxon>
        <taxon>Dikarya</taxon>
        <taxon>Basidiomycota</taxon>
        <taxon>Agaricomycotina</taxon>
        <taxon>Agaricomycetes</taxon>
        <taxon>Agaricomycetidae</taxon>
        <taxon>Agaricales</taxon>
        <taxon>Marasmiineae</taxon>
        <taxon>Marasmiaceae</taxon>
        <taxon>Marasmius</taxon>
    </lineage>
</organism>
<name>A0ABR2Z7I6_9AGAR</name>
<keyword evidence="2" id="KW-0732">Signal</keyword>
<evidence type="ECO:0000313" key="3">
    <source>
        <dbReference type="EMBL" id="KAL0057223.1"/>
    </source>
</evidence>
<feature type="compositionally biased region" description="Basic and acidic residues" evidence="1">
    <location>
        <begin position="263"/>
        <end position="273"/>
    </location>
</feature>
<accession>A0ABR2Z7I6</accession>
<feature type="region of interest" description="Disordered" evidence="1">
    <location>
        <begin position="202"/>
        <end position="273"/>
    </location>
</feature>
<gene>
    <name evidence="3" type="ORF">AAF712_016140</name>
</gene>
<feature type="signal peptide" evidence="2">
    <location>
        <begin position="1"/>
        <end position="18"/>
    </location>
</feature>
<sequence length="273" mass="30224">MQQKFLTLLAFVLPTVLAGPVAYRPAPGGCDNPTIGYPQNVPTHIDTYYQALRYMDKRTDDYDSKDYEPHKPDYPPQKPNYAPQKPDYPPHKPGYPPHQPNSPSHNPGHTDEDGGDKMGLIGGAFDTLGSLGASGEGSYEGKDGYDHNKADSKPPHKPDYPPHEPEYPTHKPEYPPQNGGHGDKDGEYKELGLVHDVWGTVKELVPTGEGSNGDKGKDDYGHEDKYDDEHKGKYDDKDDYHQEKEGKDSKKGAVGEVLGGVKKTWDLKDSTKL</sequence>
<feature type="compositionally biased region" description="Basic and acidic residues" evidence="1">
    <location>
        <begin position="60"/>
        <end position="73"/>
    </location>
</feature>
<evidence type="ECO:0000256" key="1">
    <source>
        <dbReference type="SAM" id="MobiDB-lite"/>
    </source>
</evidence>
<feature type="chain" id="PRO_5045286657" evidence="2">
    <location>
        <begin position="19"/>
        <end position="273"/>
    </location>
</feature>
<protein>
    <submittedName>
        <fullName evidence="3">Uncharacterized protein</fullName>
    </submittedName>
</protein>
<evidence type="ECO:0000256" key="2">
    <source>
        <dbReference type="SAM" id="SignalP"/>
    </source>
</evidence>
<feature type="compositionally biased region" description="Basic and acidic residues" evidence="1">
    <location>
        <begin position="212"/>
        <end position="253"/>
    </location>
</feature>
<feature type="compositionally biased region" description="Basic and acidic residues" evidence="1">
    <location>
        <begin position="139"/>
        <end position="173"/>
    </location>
</feature>
<proteinExistence type="predicted"/>
<reference evidence="3 4" key="1">
    <citation type="submission" date="2024-05" db="EMBL/GenBank/DDBJ databases">
        <title>A draft genome resource for the thread blight pathogen Marasmius tenuissimus strain MS-2.</title>
        <authorList>
            <person name="Yulfo-Soto G.E."/>
            <person name="Baruah I.K."/>
            <person name="Amoako-Attah I."/>
            <person name="Bukari Y."/>
            <person name="Meinhardt L.W."/>
            <person name="Bailey B.A."/>
            <person name="Cohen S.P."/>
        </authorList>
    </citation>
    <scope>NUCLEOTIDE SEQUENCE [LARGE SCALE GENOMIC DNA]</scope>
    <source>
        <strain evidence="3 4">MS-2</strain>
    </source>
</reference>
<dbReference type="EMBL" id="JBBXMP010000623">
    <property type="protein sequence ID" value="KAL0057223.1"/>
    <property type="molecule type" value="Genomic_DNA"/>
</dbReference>
<keyword evidence="4" id="KW-1185">Reference proteome</keyword>
<feature type="compositionally biased region" description="Pro residues" evidence="1">
    <location>
        <begin position="91"/>
        <end position="100"/>
    </location>
</feature>
<comment type="caution">
    <text evidence="3">The sequence shown here is derived from an EMBL/GenBank/DDBJ whole genome shotgun (WGS) entry which is preliminary data.</text>
</comment>
<dbReference type="Proteomes" id="UP001437256">
    <property type="component" value="Unassembled WGS sequence"/>
</dbReference>